<sequence>MKAHNKLLSLLLLQSLLCLTIAGAFAGQKEVIIPVKEGMAWWSGISNHGELLPMRNGYHANLGSNYGNQVQPLLLSNMGHVIWSEQPFEITMKNDTLTVISPTPSLIYTKSGTTLKEGFKYASENYFPPAGKLPDELLFSAP</sequence>
<organism evidence="1">
    <name type="scientific">hydrothermal vent metagenome</name>
    <dbReference type="NCBI Taxonomy" id="652676"/>
    <lineage>
        <taxon>unclassified sequences</taxon>
        <taxon>metagenomes</taxon>
        <taxon>ecological metagenomes</taxon>
    </lineage>
</organism>
<accession>A0A3B0TX88</accession>
<name>A0A3B0TX88_9ZZZZ</name>
<evidence type="ECO:0000313" key="1">
    <source>
        <dbReference type="EMBL" id="VAW23215.1"/>
    </source>
</evidence>
<proteinExistence type="predicted"/>
<dbReference type="AlphaFoldDB" id="A0A3B0TX88"/>
<gene>
    <name evidence="1" type="ORF">MNBD_BACTEROID01-1876</name>
</gene>
<dbReference type="EMBL" id="UOEP01000189">
    <property type="protein sequence ID" value="VAW23215.1"/>
    <property type="molecule type" value="Genomic_DNA"/>
</dbReference>
<reference evidence="1" key="1">
    <citation type="submission" date="2018-06" db="EMBL/GenBank/DDBJ databases">
        <authorList>
            <person name="Zhirakovskaya E."/>
        </authorList>
    </citation>
    <scope>NUCLEOTIDE SEQUENCE</scope>
</reference>
<protein>
    <submittedName>
        <fullName evidence="1">Uncharacterized protein</fullName>
    </submittedName>
</protein>